<name>A0ACC3SK42_9PEZI</name>
<gene>
    <name evidence="1" type="ORF">M8818_001409</name>
</gene>
<comment type="caution">
    <text evidence="1">The sequence shown here is derived from an EMBL/GenBank/DDBJ whole genome shotgun (WGS) entry which is preliminary data.</text>
</comment>
<evidence type="ECO:0000313" key="2">
    <source>
        <dbReference type="Proteomes" id="UP001320706"/>
    </source>
</evidence>
<keyword evidence="2" id="KW-1185">Reference proteome</keyword>
<dbReference type="Proteomes" id="UP001320706">
    <property type="component" value="Unassembled WGS sequence"/>
</dbReference>
<evidence type="ECO:0000313" key="1">
    <source>
        <dbReference type="EMBL" id="KAK8217157.1"/>
    </source>
</evidence>
<protein>
    <submittedName>
        <fullName evidence="1">Uncharacterized protein</fullName>
    </submittedName>
</protein>
<sequence>MDFYNEALRHDGRGYDYLPVAWGHDTYHVNMQANQMNPPEPALFDLMSEHMPYDIPQFSPDDALSPNSHVWTTQEVSSGPMCSYRVLGSKKQRRATYSVTITDEIVSFGDCPVLARIAMLNHSSSPGCVHQSAWRGKANAFADYFVTRHLIQLRRTEAGRTSAEETYLHGETCGGTPPVASMSTASAHSLMKVSGSTFVITSRAEYYLHPPVH</sequence>
<proteinExistence type="predicted"/>
<organism evidence="1 2">
    <name type="scientific">Zalaria obscura</name>
    <dbReference type="NCBI Taxonomy" id="2024903"/>
    <lineage>
        <taxon>Eukaryota</taxon>
        <taxon>Fungi</taxon>
        <taxon>Dikarya</taxon>
        <taxon>Ascomycota</taxon>
        <taxon>Pezizomycotina</taxon>
        <taxon>Dothideomycetes</taxon>
        <taxon>Dothideomycetidae</taxon>
        <taxon>Dothideales</taxon>
        <taxon>Zalariaceae</taxon>
        <taxon>Zalaria</taxon>
    </lineage>
</organism>
<accession>A0ACC3SK42</accession>
<reference evidence="1" key="1">
    <citation type="submission" date="2024-02" db="EMBL/GenBank/DDBJ databases">
        <title>Metagenome Assembled Genome of Zalaria obscura JY119.</title>
        <authorList>
            <person name="Vighnesh L."/>
            <person name="Jagadeeshwari U."/>
            <person name="Venkata Ramana C."/>
            <person name="Sasikala C."/>
        </authorList>
    </citation>
    <scope>NUCLEOTIDE SEQUENCE</scope>
    <source>
        <strain evidence="1">JY119</strain>
    </source>
</reference>
<dbReference type="EMBL" id="JAMKPW020000006">
    <property type="protein sequence ID" value="KAK8217157.1"/>
    <property type="molecule type" value="Genomic_DNA"/>
</dbReference>